<dbReference type="Gene3D" id="3.40.30.10">
    <property type="entry name" value="Glutaredoxin"/>
    <property type="match status" value="1"/>
</dbReference>
<evidence type="ECO:0000313" key="3">
    <source>
        <dbReference type="Proteomes" id="UP000500882"/>
    </source>
</evidence>
<reference evidence="2 3" key="1">
    <citation type="submission" date="2020-02" db="EMBL/GenBank/DDBJ databases">
        <title>Whole-genome sequencing and comparative analysis of the genomes of Bacteroides thetaiotaomicron and Escherichia coli isolated from a healthy resident in Vietnam.</title>
        <authorList>
            <person name="Mohsin M."/>
            <person name="Tanaka K."/>
            <person name="Kawahara R."/>
            <person name="Kondo S."/>
            <person name="Noguchi H."/>
            <person name="Motooka D."/>
            <person name="Nakamura S."/>
            <person name="Khong D.T."/>
            <person name="Nguyen T.N."/>
            <person name="Tran H.T."/>
            <person name="Yamamoto Y."/>
        </authorList>
    </citation>
    <scope>NUCLEOTIDE SEQUENCE [LARGE SCALE GENOMIC DNA]</scope>
    <source>
        <strain evidence="2 3">F9-2</strain>
    </source>
</reference>
<evidence type="ECO:0000259" key="1">
    <source>
        <dbReference type="Pfam" id="PF13905"/>
    </source>
</evidence>
<dbReference type="InterPro" id="IPR012336">
    <property type="entry name" value="Thioredoxin-like_fold"/>
</dbReference>
<dbReference type="AlphaFoldDB" id="A0A679HD98"/>
<evidence type="ECO:0000313" key="2">
    <source>
        <dbReference type="EMBL" id="BCA52281.1"/>
    </source>
</evidence>
<organism evidence="2 3">
    <name type="scientific">Bacteroides thetaiotaomicron</name>
    <dbReference type="NCBI Taxonomy" id="818"/>
    <lineage>
        <taxon>Bacteria</taxon>
        <taxon>Pseudomonadati</taxon>
        <taxon>Bacteroidota</taxon>
        <taxon>Bacteroidia</taxon>
        <taxon>Bacteroidales</taxon>
        <taxon>Bacteroidaceae</taxon>
        <taxon>Bacteroides</taxon>
    </lineage>
</organism>
<dbReference type="PANTHER" id="PTHR42852:SF13">
    <property type="entry name" value="PROTEIN DIPZ"/>
    <property type="match status" value="1"/>
</dbReference>
<dbReference type="Proteomes" id="UP000500882">
    <property type="component" value="Chromosome"/>
</dbReference>
<name>A0A679HD98_BACT4</name>
<gene>
    <name evidence="2" type="ORF">BatF92_42230</name>
</gene>
<feature type="domain" description="Thioredoxin-like fold" evidence="1">
    <location>
        <begin position="58"/>
        <end position="153"/>
    </location>
</feature>
<dbReference type="SUPFAM" id="SSF52833">
    <property type="entry name" value="Thioredoxin-like"/>
    <property type="match status" value="1"/>
</dbReference>
<dbReference type="InterPro" id="IPR036249">
    <property type="entry name" value="Thioredoxin-like_sf"/>
</dbReference>
<dbReference type="InterPro" id="IPR050553">
    <property type="entry name" value="Thioredoxin_ResA/DsbE_sf"/>
</dbReference>
<dbReference type="PANTHER" id="PTHR42852">
    <property type="entry name" value="THIOL:DISULFIDE INTERCHANGE PROTEIN DSBE"/>
    <property type="match status" value="1"/>
</dbReference>
<sequence length="175" mass="20215">MIIFVTAYLLSVPGYKMFIHYLNFGTFTGVTYEKVAYPIQFQTSQGDEVTFSSSNHAYLILDFWNTYCGVCYQDFPKVQDLYDEIKTDQQFSLYSVHCYMGDKGEDFETGQHILTSRNYTFPTLSLSIKNEMLDSLGVKYYPTVLLLDSCNNIIFKGDIKSVTNKIQEIKLIKNK</sequence>
<dbReference type="Pfam" id="PF13905">
    <property type="entry name" value="Thioredoxin_8"/>
    <property type="match status" value="1"/>
</dbReference>
<protein>
    <recommendedName>
        <fullName evidence="1">Thioredoxin-like fold domain-containing protein</fullName>
    </recommendedName>
</protein>
<proteinExistence type="predicted"/>
<accession>A0A679HD98</accession>
<dbReference type="EMBL" id="AP022660">
    <property type="protein sequence ID" value="BCA52281.1"/>
    <property type="molecule type" value="Genomic_DNA"/>
</dbReference>